<accession>A0ABP7VQW6</accession>
<comment type="caution">
    <text evidence="1">The sequence shown here is derived from an EMBL/GenBank/DDBJ whole genome shotgun (WGS) entry which is preliminary data.</text>
</comment>
<dbReference type="RefSeq" id="WP_344912290.1">
    <property type="nucleotide sequence ID" value="NZ_BAABDL010000089.1"/>
</dbReference>
<organism evidence="1 2">
    <name type="scientific">Amphibacillus indicireducens</name>
    <dbReference type="NCBI Taxonomy" id="1076330"/>
    <lineage>
        <taxon>Bacteria</taxon>
        <taxon>Bacillati</taxon>
        <taxon>Bacillota</taxon>
        <taxon>Bacilli</taxon>
        <taxon>Bacillales</taxon>
        <taxon>Bacillaceae</taxon>
        <taxon>Amphibacillus</taxon>
    </lineage>
</organism>
<sequence length="139" mass="15608">MHPLTLGGFLAQGVAYQLIEHKIYNVFSSKNSNVATVKETLTNGNYFKKAVTFNAAPFFNVTYTNGPGFFSAAIPSWDLNSDKYDQKVYNYSIKGDFLQPFVNLKQAKKLGQVVPAFSKKRKGSAHSLVQFFDHFPKLD</sequence>
<reference evidence="2" key="1">
    <citation type="journal article" date="2019" name="Int. J. Syst. Evol. Microbiol.">
        <title>The Global Catalogue of Microorganisms (GCM) 10K type strain sequencing project: providing services to taxonomists for standard genome sequencing and annotation.</title>
        <authorList>
            <consortium name="The Broad Institute Genomics Platform"/>
            <consortium name="The Broad Institute Genome Sequencing Center for Infectious Disease"/>
            <person name="Wu L."/>
            <person name="Ma J."/>
        </authorList>
    </citation>
    <scope>NUCLEOTIDE SEQUENCE [LARGE SCALE GENOMIC DNA]</scope>
    <source>
        <strain evidence="2">JCM 17250</strain>
    </source>
</reference>
<keyword evidence="2" id="KW-1185">Reference proteome</keyword>
<evidence type="ECO:0000313" key="1">
    <source>
        <dbReference type="EMBL" id="GAA4072402.1"/>
    </source>
</evidence>
<proteinExistence type="predicted"/>
<protein>
    <submittedName>
        <fullName evidence="1">Uncharacterized protein</fullName>
    </submittedName>
</protein>
<gene>
    <name evidence="1" type="ORF">GCM10022410_17440</name>
</gene>
<evidence type="ECO:0000313" key="2">
    <source>
        <dbReference type="Proteomes" id="UP001501734"/>
    </source>
</evidence>
<name>A0ABP7VQW6_9BACI</name>
<dbReference type="EMBL" id="BAABDL010000089">
    <property type="protein sequence ID" value="GAA4072402.1"/>
    <property type="molecule type" value="Genomic_DNA"/>
</dbReference>
<dbReference type="Proteomes" id="UP001501734">
    <property type="component" value="Unassembled WGS sequence"/>
</dbReference>